<protein>
    <submittedName>
        <fullName evidence="1">Uncharacterized protein</fullName>
    </submittedName>
</protein>
<sequence>MKPEDCLLSSMLVLFRQELHTTWLSVWSRRDVIVTKWEKLRVIEVLSIAFVEDPDMVFLGTNDGIFAIELISMSVKKGKTVNIRYLLKGDARQ</sequence>
<dbReference type="HOGENOM" id="CLU_2402824_0_0_1"/>
<evidence type="ECO:0000313" key="2">
    <source>
        <dbReference type="Proteomes" id="UP000032180"/>
    </source>
</evidence>
<reference evidence="1 2" key="1">
    <citation type="submission" date="2012-08" db="EMBL/GenBank/DDBJ databases">
        <title>Oryza genome evolution.</title>
        <authorList>
            <person name="Wing R.A."/>
        </authorList>
    </citation>
    <scope>NUCLEOTIDE SEQUENCE</scope>
</reference>
<dbReference type="Gramene" id="LPERR01G16800.1">
    <property type="protein sequence ID" value="LPERR01G16800.1"/>
    <property type="gene ID" value="LPERR01G16800"/>
</dbReference>
<reference evidence="1" key="3">
    <citation type="submission" date="2015-04" db="UniProtKB">
        <authorList>
            <consortium name="EnsemblPlants"/>
        </authorList>
    </citation>
    <scope>IDENTIFICATION</scope>
</reference>
<keyword evidence="2" id="KW-1185">Reference proteome</keyword>
<dbReference type="AlphaFoldDB" id="A0A0D9V1Z8"/>
<dbReference type="Proteomes" id="UP000032180">
    <property type="component" value="Chromosome 1"/>
</dbReference>
<evidence type="ECO:0000313" key="1">
    <source>
        <dbReference type="EnsemblPlants" id="LPERR01G16800.1"/>
    </source>
</evidence>
<dbReference type="EnsemblPlants" id="LPERR01G16800.1">
    <property type="protein sequence ID" value="LPERR01G16800.1"/>
    <property type="gene ID" value="LPERR01G16800"/>
</dbReference>
<proteinExistence type="predicted"/>
<accession>A0A0D9V1Z8</accession>
<name>A0A0D9V1Z8_9ORYZ</name>
<organism evidence="1 2">
    <name type="scientific">Leersia perrieri</name>
    <dbReference type="NCBI Taxonomy" id="77586"/>
    <lineage>
        <taxon>Eukaryota</taxon>
        <taxon>Viridiplantae</taxon>
        <taxon>Streptophyta</taxon>
        <taxon>Embryophyta</taxon>
        <taxon>Tracheophyta</taxon>
        <taxon>Spermatophyta</taxon>
        <taxon>Magnoliopsida</taxon>
        <taxon>Liliopsida</taxon>
        <taxon>Poales</taxon>
        <taxon>Poaceae</taxon>
        <taxon>BOP clade</taxon>
        <taxon>Oryzoideae</taxon>
        <taxon>Oryzeae</taxon>
        <taxon>Oryzinae</taxon>
        <taxon>Leersia</taxon>
    </lineage>
</organism>
<reference evidence="2" key="2">
    <citation type="submission" date="2013-12" db="EMBL/GenBank/DDBJ databases">
        <authorList>
            <person name="Yu Y."/>
            <person name="Lee S."/>
            <person name="de Baynast K."/>
            <person name="Wissotski M."/>
            <person name="Liu L."/>
            <person name="Talag J."/>
            <person name="Goicoechea J."/>
            <person name="Angelova A."/>
            <person name="Jetty R."/>
            <person name="Kudrna D."/>
            <person name="Golser W."/>
            <person name="Rivera L."/>
            <person name="Zhang J."/>
            <person name="Wing R."/>
        </authorList>
    </citation>
    <scope>NUCLEOTIDE SEQUENCE</scope>
</reference>